<dbReference type="InterPro" id="IPR004499">
    <property type="entry name" value="Pro-tRNA-ligase_IIa_arc-type"/>
</dbReference>
<evidence type="ECO:0000256" key="7">
    <source>
        <dbReference type="ARBA" id="ARBA00047671"/>
    </source>
</evidence>
<dbReference type="Gene3D" id="3.30.930.10">
    <property type="entry name" value="Bira Bifunctional Protein, Domain 2"/>
    <property type="match status" value="1"/>
</dbReference>
<dbReference type="InterPro" id="IPR045864">
    <property type="entry name" value="aa-tRNA-synth_II/BPL/LPL"/>
</dbReference>
<dbReference type="Pfam" id="PF09180">
    <property type="entry name" value="ProRS-C_1"/>
    <property type="match status" value="1"/>
</dbReference>
<dbReference type="PRINTS" id="PR01046">
    <property type="entry name" value="TRNASYNTHPRO"/>
</dbReference>
<proteinExistence type="inferred from homology"/>
<evidence type="ECO:0000313" key="11">
    <source>
        <dbReference type="Proteomes" id="UP000030066"/>
    </source>
</evidence>
<dbReference type="KEGG" id="mgj:MGM1_4640"/>
<dbReference type="Gene3D" id="3.40.50.800">
    <property type="entry name" value="Anticodon-binding domain"/>
    <property type="match status" value="1"/>
</dbReference>
<comment type="catalytic activity">
    <reaction evidence="7 8">
        <text>tRNA(Pro) + L-proline + ATP = L-prolyl-tRNA(Pro) + AMP + diphosphate</text>
        <dbReference type="Rhea" id="RHEA:14305"/>
        <dbReference type="Rhea" id="RHEA-COMP:9700"/>
        <dbReference type="Rhea" id="RHEA-COMP:9702"/>
        <dbReference type="ChEBI" id="CHEBI:30616"/>
        <dbReference type="ChEBI" id="CHEBI:33019"/>
        <dbReference type="ChEBI" id="CHEBI:60039"/>
        <dbReference type="ChEBI" id="CHEBI:78442"/>
        <dbReference type="ChEBI" id="CHEBI:78532"/>
        <dbReference type="ChEBI" id="CHEBI:456215"/>
        <dbReference type="EC" id="6.1.1.15"/>
    </reaction>
</comment>
<dbReference type="Pfam" id="PF00587">
    <property type="entry name" value="tRNA-synt_2b"/>
    <property type="match status" value="1"/>
</dbReference>
<dbReference type="AlphaFoldDB" id="A0A097STB2"/>
<keyword evidence="3 8" id="KW-0547">Nucleotide-binding</keyword>
<dbReference type="Pfam" id="PF03129">
    <property type="entry name" value="HGTP_anticodon"/>
    <property type="match status" value="1"/>
</dbReference>
<dbReference type="GO" id="GO:0005737">
    <property type="term" value="C:cytoplasm"/>
    <property type="evidence" value="ECO:0007669"/>
    <property type="project" value="UniProtKB-SubCell"/>
</dbReference>
<dbReference type="GO" id="GO:0004827">
    <property type="term" value="F:proline-tRNA ligase activity"/>
    <property type="evidence" value="ECO:0007669"/>
    <property type="project" value="UniProtKB-UniRule"/>
</dbReference>
<name>A0A097STB2_9BACT</name>
<dbReference type="GO" id="GO:0005524">
    <property type="term" value="F:ATP binding"/>
    <property type="evidence" value="ECO:0007669"/>
    <property type="project" value="UniProtKB-UniRule"/>
</dbReference>
<dbReference type="InterPro" id="IPR002316">
    <property type="entry name" value="Pro-tRNA-ligase_IIa"/>
</dbReference>
<dbReference type="InterPro" id="IPR004154">
    <property type="entry name" value="Anticodon-bd"/>
</dbReference>
<dbReference type="InterPro" id="IPR006195">
    <property type="entry name" value="aa-tRNA-synth_II"/>
</dbReference>
<dbReference type="PANTHER" id="PTHR43382:SF2">
    <property type="entry name" value="BIFUNCTIONAL GLUTAMATE_PROLINE--TRNA LIGASE"/>
    <property type="match status" value="1"/>
</dbReference>
<dbReference type="EC" id="6.1.1.15" evidence="8"/>
<dbReference type="InterPro" id="IPR016061">
    <property type="entry name" value="Pro-tRNA_ligase_II_C"/>
</dbReference>
<evidence type="ECO:0000256" key="6">
    <source>
        <dbReference type="ARBA" id="ARBA00023146"/>
    </source>
</evidence>
<dbReference type="EMBL" id="CP007711">
    <property type="protein sequence ID" value="AIV03830.1"/>
    <property type="molecule type" value="Genomic_DNA"/>
</dbReference>
<gene>
    <name evidence="8 10" type="primary">proS</name>
    <name evidence="10" type="ORF">MGM1_4640</name>
</gene>
<dbReference type="InterPro" id="IPR002314">
    <property type="entry name" value="aa-tRNA-synt_IIb"/>
</dbReference>
<keyword evidence="1 8" id="KW-0963">Cytoplasm</keyword>
<dbReference type="GO" id="GO:0006433">
    <property type="term" value="P:prolyl-tRNA aminoacylation"/>
    <property type="evidence" value="ECO:0007669"/>
    <property type="project" value="UniProtKB-UniRule"/>
</dbReference>
<dbReference type="HAMAP" id="MF_01571">
    <property type="entry name" value="Pro_tRNA_synth_type3"/>
    <property type="match status" value="1"/>
</dbReference>
<dbReference type="GO" id="GO:0017101">
    <property type="term" value="C:aminoacyl-tRNA synthetase multienzyme complex"/>
    <property type="evidence" value="ECO:0007669"/>
    <property type="project" value="TreeGrafter"/>
</dbReference>
<dbReference type="SMART" id="SM00946">
    <property type="entry name" value="ProRS-C_1"/>
    <property type="match status" value="1"/>
</dbReference>
<accession>A0A097STB2</accession>
<sequence length="476" mass="54581">MSDQIKTNNAIVKRSEDFSSWYTSIISAAKLALYTDIKGGIIFQPRVWKLWSLIQKEIDQRFVHLGVCNVALPTFIRYSEFMKEKEHVDGFAPEVFLITHKGKDKLDEPLVVRPTSEVIFCDYFRKITTSYNDLPIKYNQWCNVFRAEKTTRPFLRTTEFFWQELHAIFDKETEAISFTKQILDVYYDFATNVLNIPVIKGEKTPGERFAGAENTYTIEALMQDGQALQCGTSHYLGTNFAKTYDIKFTNSANQNEYVYQMSAGVSTRIIGAIIMSHSDDNGLVLPFKIAPEQINIIELMADKDPNVHLNALKIQKTLNKYRVNIDNSSKSFGYKISEAEVSGIPFSIIIGSKDLANKQVTIYRRDLKTKAIYQLDGISETIEKLINEYNANLFKRAQDNLRKRTITISTLDEFKNAINEAKLIIAPWGGDIDDEKKLKELTGATPRCIKENITDNVKCFFTNKKAKYLVYFARAY</sequence>
<dbReference type="PROSITE" id="PS50862">
    <property type="entry name" value="AA_TRNA_LIGASE_II"/>
    <property type="match status" value="1"/>
</dbReference>
<keyword evidence="6 8" id="KW-0030">Aminoacyl-tRNA synthetase</keyword>
<dbReference type="SUPFAM" id="SSF52954">
    <property type="entry name" value="Class II aaRS ABD-related"/>
    <property type="match status" value="1"/>
</dbReference>
<evidence type="ECO:0000256" key="5">
    <source>
        <dbReference type="ARBA" id="ARBA00022917"/>
    </source>
</evidence>
<dbReference type="STRING" id="1318617.MGM1_4640"/>
<comment type="domain">
    <text evidence="8">Consists of three domains: the N-terminal catalytic domain, the anticodon-binding domain and the C-terminal extension.</text>
</comment>
<reference evidence="10 11" key="1">
    <citation type="journal article" date="2014" name="PLoS ONE">
        <title>An emerging Mycoplasma associated with trichomoniasis, vaginal infection and disease.</title>
        <authorList>
            <consortium name="Vaginal Microbiome Consortium"/>
            <person name="Fettweis J.M."/>
            <person name="Serrano M.G."/>
            <person name="Huang B."/>
            <person name="Brooks J.P."/>
            <person name="Glascock A.L."/>
            <person name="Sheth N.U."/>
            <person name="Strauss J.F.III."/>
            <person name="Jefferson K.K."/>
            <person name="Buck G.A."/>
        </authorList>
    </citation>
    <scope>NUCLEOTIDE SEQUENCE [LARGE SCALE GENOMIC DNA]</scope>
    <source>
        <strain evidence="10 11">VCU_M1</strain>
    </source>
</reference>
<dbReference type="Gene3D" id="3.30.110.30">
    <property type="entry name" value="C-terminal domain of ProRS"/>
    <property type="match status" value="1"/>
</dbReference>
<keyword evidence="4 8" id="KW-0067">ATP-binding</keyword>
<dbReference type="HOGENOM" id="CLU_001882_4_2_14"/>
<dbReference type="NCBIfam" id="TIGR00408">
    <property type="entry name" value="proS_fam_I"/>
    <property type="match status" value="1"/>
</dbReference>
<dbReference type="PANTHER" id="PTHR43382">
    <property type="entry name" value="PROLYL-TRNA SYNTHETASE"/>
    <property type="match status" value="1"/>
</dbReference>
<organism evidence="10 11">
    <name type="scientific">Candidatus Malacoplasma girerdii</name>
    <dbReference type="NCBI Taxonomy" id="1318617"/>
    <lineage>
        <taxon>Bacteria</taxon>
        <taxon>Bacillati</taxon>
        <taxon>Mycoplasmatota</taxon>
        <taxon>Mycoplasmoidales</taxon>
        <taxon>Mycoplasmoidaceae</taxon>
        <taxon>Malacoplasma</taxon>
    </lineage>
</organism>
<evidence type="ECO:0000256" key="8">
    <source>
        <dbReference type="HAMAP-Rule" id="MF_01571"/>
    </source>
</evidence>
<evidence type="ECO:0000259" key="9">
    <source>
        <dbReference type="PROSITE" id="PS50862"/>
    </source>
</evidence>
<dbReference type="eggNOG" id="COG0441">
    <property type="taxonomic scope" value="Bacteria"/>
</dbReference>
<comment type="similarity">
    <text evidence="8">Belongs to the class-II aminoacyl-tRNA synthetase family. ProS type 3 subfamily.</text>
</comment>
<keyword evidence="2 8" id="KW-0436">Ligase</keyword>
<dbReference type="SUPFAM" id="SSF64586">
    <property type="entry name" value="C-terminal domain of ProRS"/>
    <property type="match status" value="1"/>
</dbReference>
<keyword evidence="5 8" id="KW-0648">Protein biosynthesis</keyword>
<feature type="domain" description="Aminoacyl-transfer RNA synthetases class-II family profile" evidence="9">
    <location>
        <begin position="48"/>
        <end position="286"/>
    </location>
</feature>
<dbReference type="CDD" id="cd00778">
    <property type="entry name" value="ProRS_core_arch_euk"/>
    <property type="match status" value="1"/>
</dbReference>
<dbReference type="InterPro" id="IPR033721">
    <property type="entry name" value="ProRS_core_arch_euk"/>
</dbReference>
<evidence type="ECO:0000256" key="1">
    <source>
        <dbReference type="ARBA" id="ARBA00022490"/>
    </source>
</evidence>
<dbReference type="InterPro" id="IPR036621">
    <property type="entry name" value="Anticodon-bd_dom_sf"/>
</dbReference>
<evidence type="ECO:0000256" key="2">
    <source>
        <dbReference type="ARBA" id="ARBA00022598"/>
    </source>
</evidence>
<evidence type="ECO:0000313" key="10">
    <source>
        <dbReference type="EMBL" id="AIV03830.1"/>
    </source>
</evidence>
<comment type="subunit">
    <text evidence="8">Homodimer.</text>
</comment>
<dbReference type="Proteomes" id="UP000030066">
    <property type="component" value="Chromosome"/>
</dbReference>
<dbReference type="InterPro" id="IPR017449">
    <property type="entry name" value="Pro-tRNA_synth_II"/>
</dbReference>
<protein>
    <recommendedName>
        <fullName evidence="8">Proline--tRNA ligase</fullName>
        <ecNumber evidence="8">6.1.1.15</ecNumber>
    </recommendedName>
    <alternativeName>
        <fullName evidence="8">Prolyl-tRNA synthetase</fullName>
        <shortName evidence="8">ProRS</shortName>
    </alternativeName>
</protein>
<dbReference type="SUPFAM" id="SSF55681">
    <property type="entry name" value="Class II aaRS and biotin synthetases"/>
    <property type="match status" value="1"/>
</dbReference>
<evidence type="ECO:0000256" key="3">
    <source>
        <dbReference type="ARBA" id="ARBA00022741"/>
    </source>
</evidence>
<comment type="subcellular location">
    <subcellularLocation>
        <location evidence="8">Cytoplasm</location>
    </subcellularLocation>
</comment>
<keyword evidence="11" id="KW-1185">Reference proteome</keyword>
<comment type="function">
    <text evidence="8">Catalyzes the attachment of proline to tRNA(Pro) in a two-step reaction: proline is first activated by ATP to form Pro-AMP and then transferred to the acceptor end of tRNA(Pro).</text>
</comment>
<evidence type="ECO:0000256" key="4">
    <source>
        <dbReference type="ARBA" id="ARBA00022840"/>
    </source>
</evidence>